<evidence type="ECO:0000313" key="7">
    <source>
        <dbReference type="Proteomes" id="UP000326396"/>
    </source>
</evidence>
<sequence>MDPQVNQLSLTKVNDDLCCQSCLDKVILSKSQYSELLEDLHDLKRSKSVLARSEKALKEKVEAQKKDISRLQSDLSVKSCHHIDAKDKIQELSDEIEKLRAKYNDSEFSFKKFESASQIVKNLLDQQLHGNNKRSLGLGYKSVPPPFKDNYTSMSISEEEIAKEKQMTYGPKIVFENVENESTKETDCVGKGVNVTSDSETSAEEVKDDELKPSNSKFVPSVFQSHASGNIKFTLNAESTPYIPQQCHEREGNGFANENHSEMIDCIALNGQHMDSTKFERPKIVDHQKPKSKTCGFRKGEVKRYQKFFKQQKFQMPEPVEKSKVAAPKDCYGLSTDNRFEVNDSISLGGDCKNPDLRLTQSLKKFGELRFSVKTNNGSRLVLGRLMGIRLRVIAPDFRGYGLSDAPSEPEKACFTDLVNDIASILGSVAISKAFVVAKDFGGWVAYAFALLHPHKVAGIITSNVLFMPPGAFTEHFVFPEVFYVSRWQKKPNESNLWFGVIVEKEERHQLKSKVLSHHFL</sequence>
<dbReference type="Gene3D" id="3.40.50.1820">
    <property type="entry name" value="alpha/beta hydrolase"/>
    <property type="match status" value="1"/>
</dbReference>
<evidence type="ECO:0000313" key="6">
    <source>
        <dbReference type="EMBL" id="KAD6454818.1"/>
    </source>
</evidence>
<dbReference type="Pfam" id="PF00561">
    <property type="entry name" value="Abhydrolase_1"/>
    <property type="match status" value="1"/>
</dbReference>
<dbReference type="InterPro" id="IPR000639">
    <property type="entry name" value="Epox_hydrolase-like"/>
</dbReference>
<dbReference type="InterPro" id="IPR000073">
    <property type="entry name" value="AB_hydrolase_1"/>
</dbReference>
<evidence type="ECO:0000256" key="3">
    <source>
        <dbReference type="SAM" id="Coils"/>
    </source>
</evidence>
<keyword evidence="3" id="KW-0175">Coiled coil</keyword>
<name>A0A5N6PK74_9ASTR</name>
<keyword evidence="1" id="KW-0378">Hydrolase</keyword>
<dbReference type="PRINTS" id="PR00412">
    <property type="entry name" value="EPOXHYDRLASE"/>
</dbReference>
<dbReference type="PANTHER" id="PTHR43329">
    <property type="entry name" value="EPOXIDE HYDROLASE"/>
    <property type="match status" value="1"/>
</dbReference>
<feature type="domain" description="AB hydrolase-1" evidence="5">
    <location>
        <begin position="390"/>
        <end position="477"/>
    </location>
</feature>
<gene>
    <name evidence="6" type="ORF">E3N88_09524</name>
</gene>
<feature type="coiled-coil region" evidence="3">
    <location>
        <begin position="54"/>
        <end position="109"/>
    </location>
</feature>
<keyword evidence="7" id="KW-1185">Reference proteome</keyword>
<protein>
    <recommendedName>
        <fullName evidence="5">AB hydrolase-1 domain-containing protein</fullName>
    </recommendedName>
</protein>
<reference evidence="6 7" key="1">
    <citation type="submission" date="2019-05" db="EMBL/GenBank/DDBJ databases">
        <title>Mikania micrantha, genome provides insights into the molecular mechanism of rapid growth.</title>
        <authorList>
            <person name="Liu B."/>
        </authorList>
    </citation>
    <scope>NUCLEOTIDE SEQUENCE [LARGE SCALE GENOMIC DNA]</scope>
    <source>
        <strain evidence="6">NLD-2019</strain>
        <tissue evidence="6">Leaf</tissue>
    </source>
</reference>
<dbReference type="SUPFAM" id="SSF53474">
    <property type="entry name" value="alpha/beta-Hydrolases"/>
    <property type="match status" value="1"/>
</dbReference>
<proteinExistence type="inferred from homology"/>
<comment type="caution">
    <text evidence="6">The sequence shown here is derived from an EMBL/GenBank/DDBJ whole genome shotgun (WGS) entry which is preliminary data.</text>
</comment>
<comment type="similarity">
    <text evidence="2">Belongs to the AB hydrolase superfamily. Epoxide hydrolase family.</text>
</comment>
<evidence type="ECO:0000256" key="4">
    <source>
        <dbReference type="SAM" id="MobiDB-lite"/>
    </source>
</evidence>
<feature type="region of interest" description="Disordered" evidence="4">
    <location>
        <begin position="186"/>
        <end position="213"/>
    </location>
</feature>
<dbReference type="EMBL" id="SZYD01000004">
    <property type="protein sequence ID" value="KAD6454818.1"/>
    <property type="molecule type" value="Genomic_DNA"/>
</dbReference>
<dbReference type="GO" id="GO:0016787">
    <property type="term" value="F:hydrolase activity"/>
    <property type="evidence" value="ECO:0007669"/>
    <property type="project" value="UniProtKB-KW"/>
</dbReference>
<organism evidence="6 7">
    <name type="scientific">Mikania micrantha</name>
    <name type="common">bitter vine</name>
    <dbReference type="NCBI Taxonomy" id="192012"/>
    <lineage>
        <taxon>Eukaryota</taxon>
        <taxon>Viridiplantae</taxon>
        <taxon>Streptophyta</taxon>
        <taxon>Embryophyta</taxon>
        <taxon>Tracheophyta</taxon>
        <taxon>Spermatophyta</taxon>
        <taxon>Magnoliopsida</taxon>
        <taxon>eudicotyledons</taxon>
        <taxon>Gunneridae</taxon>
        <taxon>Pentapetalae</taxon>
        <taxon>asterids</taxon>
        <taxon>campanulids</taxon>
        <taxon>Asterales</taxon>
        <taxon>Asteraceae</taxon>
        <taxon>Asteroideae</taxon>
        <taxon>Heliantheae alliance</taxon>
        <taxon>Eupatorieae</taxon>
        <taxon>Mikania</taxon>
    </lineage>
</organism>
<dbReference type="AlphaFoldDB" id="A0A5N6PK74"/>
<evidence type="ECO:0000256" key="2">
    <source>
        <dbReference type="ARBA" id="ARBA00038334"/>
    </source>
</evidence>
<accession>A0A5N6PK74</accession>
<dbReference type="Proteomes" id="UP000326396">
    <property type="component" value="Linkage Group LG12"/>
</dbReference>
<evidence type="ECO:0000259" key="5">
    <source>
        <dbReference type="Pfam" id="PF00561"/>
    </source>
</evidence>
<dbReference type="PRINTS" id="PR00111">
    <property type="entry name" value="ABHYDROLASE"/>
</dbReference>
<dbReference type="InterPro" id="IPR029058">
    <property type="entry name" value="AB_hydrolase_fold"/>
</dbReference>
<evidence type="ECO:0000256" key="1">
    <source>
        <dbReference type="ARBA" id="ARBA00022801"/>
    </source>
</evidence>